<feature type="region of interest" description="Disordered" evidence="1">
    <location>
        <begin position="134"/>
        <end position="157"/>
    </location>
</feature>
<feature type="domain" description="DNA2/NAM7 helicase helicase" evidence="2">
    <location>
        <begin position="410"/>
        <end position="566"/>
    </location>
</feature>
<dbReference type="SUPFAM" id="SSF52540">
    <property type="entry name" value="P-loop containing nucleoside triphosphate hydrolases"/>
    <property type="match status" value="1"/>
</dbReference>
<evidence type="ECO:0000256" key="1">
    <source>
        <dbReference type="SAM" id="MobiDB-lite"/>
    </source>
</evidence>
<name>A0A8B8AVR1_CRAVI</name>
<dbReference type="InterPro" id="IPR041677">
    <property type="entry name" value="DNA2/NAM7_AAA_11"/>
</dbReference>
<dbReference type="FunFam" id="3.40.50.300:FF:002692">
    <property type="entry name" value="Zinc finger, NFX1-type-containing 1"/>
    <property type="match status" value="1"/>
</dbReference>
<dbReference type="Pfam" id="PF13086">
    <property type="entry name" value="AAA_11"/>
    <property type="match status" value="2"/>
</dbReference>
<dbReference type="GeneID" id="111105329"/>
<dbReference type="RefSeq" id="XP_022295270.1">
    <property type="nucleotide sequence ID" value="XM_022439562.1"/>
</dbReference>
<sequence length="1127" mass="131484">MDSENMFFFVAILVKAYQSNKEQNCTELTKILSSKQVVLNNLVPFVDKNLYGIISYPEAKQIAELSRNLCQLTLILFRNMQGSLQILKMFLEKLEQLMLNNYRSVCEELCPEIFSELGDLKEARDTIERDYINKLKHREEPKRRQQQHENQDPPDDFHDLSVLPTIQDLQFNKKPILRVNKTKGGYDNLQQYLDIQFRLLREDYLHPLREGILDYRRELEDASLSGKKQQTDIRIYENVEVIRPVCSNQGVRHVIRFDNAKLTKIRWESSRRLLYGSLLCLSPDGFQTMLFATVTERQIEDLANGYVEVQFTEEAKTFILSSTQTYIMAETTAYFEAYRHILKGLQEVGNEMPLQSSIVHCKPNEKPPRYLIKGGSVMQYDFSPLLKSSREAQVVVLNTKRWPSSVEIGMDDSQHKALQMAITKEIAIIQGPPGTGKTYVGLKIVHLLLHNKQMWTENVKMDPILVVCYTNHALDQFLVGLLKYSEKLVRIGGRCKTKELEEYTLQNYRMKAREEKSISRTIHEKKADSISNMQNCREKIDRVSEKLKCAKQGILRLQELEQCMDKRHKESFSDIPRGNKGEANEPKRSIDEWLGLNNFSNVTEDEGDDNKRMLMMEWEEELTKGIKIDKMETDTAQDIKDPWRLSLKDRGSLYKHFLREYQDSISNEILFHKNRLSLKQSTEPLFIQKKINTLLKYRAKSEKIVLQSTRLASKLPNYAQIILRMIRNKGDTLEWLCLNGSPQSCSQIAGVLHMEYKDIKEDEEDERQLDGETVGDNDEWNFFTGYKVETLKKGLTSENLSEASLAILKRDEESENEHGWVYQINRSKLQHRLKEVLDSNDIMEDHEVANIKNIWELNNSDRQRLYRYWVKRYITHMKESIQETEKQYDDLCRGYREVLDAEEVEIMGGADVLGMTTTGAAKYRNILQSIKPKIIIVEEAAEVLESHIVTTINSNCQHLILIGDHKQLRPTPTVYFLAKKYNLDISLFERMVNNDLNYVTLGIQHRMRPEISVLMRNENLYPELRDHENVKAYEHIKGVISDVFFIAHNEPESDDRETKSKSNIHEANFVKRLCKYFLQQDYERGQITILTAYTGQILALKKEMPRNDFEGVRITSIDNFQGEENDI</sequence>
<dbReference type="KEGG" id="cvn:111105329"/>
<feature type="domain" description="ZNFX1" evidence="4">
    <location>
        <begin position="229"/>
        <end position="332"/>
    </location>
</feature>
<dbReference type="InterPro" id="IPR027417">
    <property type="entry name" value="P-loop_NTPase"/>
</dbReference>
<feature type="domain" description="DNA2/NAM7 helicase-like C-terminal" evidence="3">
    <location>
        <begin position="983"/>
        <end position="1127"/>
    </location>
</feature>
<organism evidence="5 6">
    <name type="scientific">Crassostrea virginica</name>
    <name type="common">Eastern oyster</name>
    <dbReference type="NCBI Taxonomy" id="6565"/>
    <lineage>
        <taxon>Eukaryota</taxon>
        <taxon>Metazoa</taxon>
        <taxon>Spiralia</taxon>
        <taxon>Lophotrochozoa</taxon>
        <taxon>Mollusca</taxon>
        <taxon>Bivalvia</taxon>
        <taxon>Autobranchia</taxon>
        <taxon>Pteriomorphia</taxon>
        <taxon>Ostreida</taxon>
        <taxon>Ostreoidea</taxon>
        <taxon>Ostreidae</taxon>
        <taxon>Crassostrea</taxon>
    </lineage>
</organism>
<reference evidence="6" key="2">
    <citation type="submission" date="2025-08" db="UniProtKB">
        <authorList>
            <consortium name="RefSeq"/>
        </authorList>
    </citation>
    <scope>IDENTIFICATION</scope>
    <source>
        <tissue evidence="6">Whole sample</tissue>
    </source>
</reference>
<dbReference type="Gene3D" id="3.40.50.300">
    <property type="entry name" value="P-loop containing nucleotide triphosphate hydrolases"/>
    <property type="match status" value="3"/>
</dbReference>
<dbReference type="Proteomes" id="UP000694844">
    <property type="component" value="Chromosome 1"/>
</dbReference>
<dbReference type="InterPro" id="IPR057373">
    <property type="entry name" value="ZNFX1"/>
</dbReference>
<proteinExistence type="predicted"/>
<gene>
    <name evidence="6" type="primary">LOC111105329</name>
</gene>
<evidence type="ECO:0000313" key="6">
    <source>
        <dbReference type="RefSeq" id="XP_022295270.1"/>
    </source>
</evidence>
<dbReference type="InterPro" id="IPR045055">
    <property type="entry name" value="DNA2/NAM7-like"/>
</dbReference>
<dbReference type="PANTHER" id="PTHR10887">
    <property type="entry name" value="DNA2/NAM7 HELICASE FAMILY"/>
    <property type="match status" value="1"/>
</dbReference>
<dbReference type="AlphaFoldDB" id="A0A8B8AVR1"/>
<keyword evidence="5" id="KW-1185">Reference proteome</keyword>
<accession>A0A8B8AVR1</accession>
<dbReference type="InterPro" id="IPR047187">
    <property type="entry name" value="SF1_C_Upf1"/>
</dbReference>
<dbReference type="GO" id="GO:0031380">
    <property type="term" value="C:nuclear RNA-directed RNA polymerase complex"/>
    <property type="evidence" value="ECO:0007669"/>
    <property type="project" value="TreeGrafter"/>
</dbReference>
<dbReference type="GO" id="GO:0031048">
    <property type="term" value="P:regulatory ncRNA-mediated heterochromatin formation"/>
    <property type="evidence" value="ECO:0007669"/>
    <property type="project" value="TreeGrafter"/>
</dbReference>
<dbReference type="GO" id="GO:0004386">
    <property type="term" value="F:helicase activity"/>
    <property type="evidence" value="ECO:0007669"/>
    <property type="project" value="InterPro"/>
</dbReference>
<reference evidence="5" key="1">
    <citation type="submission" date="2024-06" db="UniProtKB">
        <authorList>
            <consortium name="RefSeq"/>
        </authorList>
    </citation>
    <scope>NUCLEOTIDE SEQUENCE [LARGE SCALE GENOMIC DNA]</scope>
</reference>
<dbReference type="Pfam" id="PF25396">
    <property type="entry name" value="ZNFX1"/>
    <property type="match status" value="1"/>
</dbReference>
<protein>
    <submittedName>
        <fullName evidence="6">NFX1-type zinc finger-containing protein 1-like</fullName>
    </submittedName>
</protein>
<dbReference type="InterPro" id="IPR041679">
    <property type="entry name" value="DNA2/NAM7-like_C"/>
</dbReference>
<feature type="domain" description="DNA2/NAM7 helicase helicase" evidence="2">
    <location>
        <begin position="845"/>
        <end position="971"/>
    </location>
</feature>
<dbReference type="CDD" id="cd18808">
    <property type="entry name" value="SF1_C_Upf1"/>
    <property type="match status" value="1"/>
</dbReference>
<dbReference type="PANTHER" id="PTHR10887:SF341">
    <property type="entry name" value="NFX1-TYPE ZINC FINGER-CONTAINING PROTEIN 1"/>
    <property type="match status" value="1"/>
</dbReference>
<evidence type="ECO:0000259" key="4">
    <source>
        <dbReference type="Pfam" id="PF25396"/>
    </source>
</evidence>
<evidence type="ECO:0000259" key="3">
    <source>
        <dbReference type="Pfam" id="PF13087"/>
    </source>
</evidence>
<dbReference type="CDD" id="cd17936">
    <property type="entry name" value="EEXXEc_NFX1"/>
    <property type="match status" value="1"/>
</dbReference>
<dbReference type="Pfam" id="PF13087">
    <property type="entry name" value="AAA_12"/>
    <property type="match status" value="1"/>
</dbReference>
<evidence type="ECO:0000313" key="5">
    <source>
        <dbReference type="Proteomes" id="UP000694844"/>
    </source>
</evidence>
<evidence type="ECO:0000259" key="2">
    <source>
        <dbReference type="Pfam" id="PF13086"/>
    </source>
</evidence>
<dbReference type="OrthoDB" id="2423195at2759"/>